<name>A0A4S4KIR4_9APHY</name>
<dbReference type="AlphaFoldDB" id="A0A4S4KIR4"/>
<accession>A0A4S4KIR4</accession>
<organism evidence="1 2">
    <name type="scientific">Hermanssonia centrifuga</name>
    <dbReference type="NCBI Taxonomy" id="98765"/>
    <lineage>
        <taxon>Eukaryota</taxon>
        <taxon>Fungi</taxon>
        <taxon>Dikarya</taxon>
        <taxon>Basidiomycota</taxon>
        <taxon>Agaricomycotina</taxon>
        <taxon>Agaricomycetes</taxon>
        <taxon>Polyporales</taxon>
        <taxon>Meruliaceae</taxon>
        <taxon>Hermanssonia</taxon>
    </lineage>
</organism>
<keyword evidence="2" id="KW-1185">Reference proteome</keyword>
<evidence type="ECO:0000313" key="2">
    <source>
        <dbReference type="Proteomes" id="UP000309038"/>
    </source>
</evidence>
<feature type="non-terminal residue" evidence="1">
    <location>
        <position position="310"/>
    </location>
</feature>
<dbReference type="Proteomes" id="UP000309038">
    <property type="component" value="Unassembled WGS sequence"/>
</dbReference>
<reference evidence="1 2" key="1">
    <citation type="submission" date="2019-02" db="EMBL/GenBank/DDBJ databases">
        <title>Genome sequencing of the rare red list fungi Phlebia centrifuga.</title>
        <authorList>
            <person name="Buettner E."/>
            <person name="Kellner H."/>
        </authorList>
    </citation>
    <scope>NUCLEOTIDE SEQUENCE [LARGE SCALE GENOMIC DNA]</scope>
    <source>
        <strain evidence="1 2">DSM 108282</strain>
    </source>
</reference>
<evidence type="ECO:0000313" key="1">
    <source>
        <dbReference type="EMBL" id="THG98234.1"/>
    </source>
</evidence>
<comment type="caution">
    <text evidence="1">The sequence shown here is derived from an EMBL/GenBank/DDBJ whole genome shotgun (WGS) entry which is preliminary data.</text>
</comment>
<sequence>MSYYTRCSHASAHQTNQTIHQNGDEDWEVVAQSIIPFDMLVLNAAGYYGHTELRQWQMETHLNHVDRIDQQFQDLSITTHDQRSIGPQAQTPVPEASPTCLDNWGSVFTPYEIGLFEGTTPAQVPSLLASDDVGLNGCMPWSQPHPNHVDRIDPQFDENPWGSQQIAHHSTANYAPAPLRPPGPLPVQPTRVVAGIKHCTVIEQTSYQVRGQRRRSGQPLLRVDFYRSNGRPGIGLSQPKDLRDDKAEVSFVGGKGPKMSYRIRFPGGHNPIDEQKNVTLRGGAQDGPRRVLTHKKMVKQVIEVIERFIE</sequence>
<protein>
    <submittedName>
        <fullName evidence="1">Uncharacterized protein</fullName>
    </submittedName>
</protein>
<proteinExistence type="predicted"/>
<gene>
    <name evidence="1" type="ORF">EW026_g3914</name>
</gene>
<dbReference type="EMBL" id="SGPJ01000129">
    <property type="protein sequence ID" value="THG98234.1"/>
    <property type="molecule type" value="Genomic_DNA"/>
</dbReference>